<name>A0ABS6SWF4_9RHOB</name>
<dbReference type="PROSITE" id="PS51015">
    <property type="entry name" value="YDG"/>
    <property type="match status" value="1"/>
</dbReference>
<dbReference type="PANTHER" id="PTHR14140:SF27">
    <property type="entry name" value="OS04G0289800 PROTEIN"/>
    <property type="match status" value="1"/>
</dbReference>
<proteinExistence type="predicted"/>
<reference evidence="2 3" key="1">
    <citation type="submission" date="2021-05" db="EMBL/GenBank/DDBJ databases">
        <title>Culturable bacteria isolated from Daya Bay.</title>
        <authorList>
            <person name="Zheng W."/>
            <person name="Yu S."/>
            <person name="Huang Y."/>
        </authorList>
    </citation>
    <scope>NUCLEOTIDE SEQUENCE [LARGE SCALE GENOMIC DNA]</scope>
    <source>
        <strain evidence="2 3">DP4N28-5</strain>
    </source>
</reference>
<dbReference type="InterPro" id="IPR003615">
    <property type="entry name" value="HNH_nuc"/>
</dbReference>
<dbReference type="PANTHER" id="PTHR14140">
    <property type="entry name" value="E3 UBIQUITIN-PROTEIN LIGASE UHRF-RELATED"/>
    <property type="match status" value="1"/>
</dbReference>
<dbReference type="CDD" id="cd00085">
    <property type="entry name" value="HNHc"/>
    <property type="match status" value="1"/>
</dbReference>
<protein>
    <submittedName>
        <fullName evidence="2">HNH endonuclease</fullName>
    </submittedName>
</protein>
<organism evidence="2 3">
    <name type="scientific">Maritimibacter dapengensis</name>
    <dbReference type="NCBI Taxonomy" id="2836868"/>
    <lineage>
        <taxon>Bacteria</taxon>
        <taxon>Pseudomonadati</taxon>
        <taxon>Pseudomonadota</taxon>
        <taxon>Alphaproteobacteria</taxon>
        <taxon>Rhodobacterales</taxon>
        <taxon>Roseobacteraceae</taxon>
        <taxon>Maritimibacter</taxon>
    </lineage>
</organism>
<comment type="caution">
    <text evidence="2">The sequence shown here is derived from an EMBL/GenBank/DDBJ whole genome shotgun (WGS) entry which is preliminary data.</text>
</comment>
<keyword evidence="2" id="KW-0689">Ribosomal protein</keyword>
<evidence type="ECO:0000313" key="2">
    <source>
        <dbReference type="EMBL" id="MBV7377288.1"/>
    </source>
</evidence>
<keyword evidence="2" id="KW-0255">Endonuclease</keyword>
<dbReference type="GO" id="GO:0005840">
    <property type="term" value="C:ribosome"/>
    <property type="evidence" value="ECO:0007669"/>
    <property type="project" value="UniProtKB-KW"/>
</dbReference>
<keyword evidence="3" id="KW-1185">Reference proteome</keyword>
<sequence length="288" mass="31881">MAIGALQGVSQGQGFVDRRELYDSGVHRALQAGIVGRGKVGAESIVLSGGYVDDEDYGSVVIYTGEGGRDQNSGRQIANQSFSRGNQALVTSCLEGTPVRLVRKMNVEGNDVSGPKYRYDGLFHVESYWQETGLDGHQVCRFRLVDERAYQGYLGSNSPTELNHSTSARRVESVVQRVVRDTALGRRVKELHDYTCQVCGGRLHCVGGPYAEAAHIRPVGRPHNGPDDLSNLLCLCPNHHVLLDRGALVIDQNWNVQPLATKLRMVDRHKLDPAQTSYHWSIWRNESD</sequence>
<gene>
    <name evidence="2" type="ORF">KJP28_00010</name>
</gene>
<accession>A0ABS6SWF4</accession>
<feature type="domain" description="YDG" evidence="1">
    <location>
        <begin position="4"/>
        <end position="146"/>
    </location>
</feature>
<dbReference type="GO" id="GO:0004519">
    <property type="term" value="F:endonuclease activity"/>
    <property type="evidence" value="ECO:0007669"/>
    <property type="project" value="UniProtKB-KW"/>
</dbReference>
<dbReference type="InterPro" id="IPR045134">
    <property type="entry name" value="UHRF1/2-like"/>
</dbReference>
<dbReference type="Proteomes" id="UP000756530">
    <property type="component" value="Unassembled WGS sequence"/>
</dbReference>
<dbReference type="Pfam" id="PF02182">
    <property type="entry name" value="SAD_SRA"/>
    <property type="match status" value="1"/>
</dbReference>
<dbReference type="Pfam" id="PF13391">
    <property type="entry name" value="HNH_2"/>
    <property type="match status" value="1"/>
</dbReference>
<dbReference type="RefSeq" id="WP_218390184.1">
    <property type="nucleotide sequence ID" value="NZ_JAHUZE010000001.1"/>
</dbReference>
<keyword evidence="2" id="KW-0540">Nuclease</keyword>
<keyword evidence="2" id="KW-0378">Hydrolase</keyword>
<dbReference type="InterPro" id="IPR003105">
    <property type="entry name" value="SRA_YDG"/>
</dbReference>
<evidence type="ECO:0000313" key="3">
    <source>
        <dbReference type="Proteomes" id="UP000756530"/>
    </source>
</evidence>
<dbReference type="SMART" id="SM00466">
    <property type="entry name" value="SRA"/>
    <property type="match status" value="1"/>
</dbReference>
<evidence type="ECO:0000259" key="1">
    <source>
        <dbReference type="PROSITE" id="PS51015"/>
    </source>
</evidence>
<keyword evidence="2" id="KW-0687">Ribonucleoprotein</keyword>
<dbReference type="EMBL" id="JAHUZE010000001">
    <property type="protein sequence ID" value="MBV7377288.1"/>
    <property type="molecule type" value="Genomic_DNA"/>
</dbReference>